<dbReference type="InterPro" id="IPR012338">
    <property type="entry name" value="Beta-lactam/transpept-like"/>
</dbReference>
<comment type="caution">
    <text evidence="2">The sequence shown here is derived from an EMBL/GenBank/DDBJ whole genome shotgun (WGS) entry which is preliminary data.</text>
</comment>
<keyword evidence="3" id="KW-1185">Reference proteome</keyword>
<dbReference type="InterPro" id="IPR001466">
    <property type="entry name" value="Beta-lactam-related"/>
</dbReference>
<dbReference type="RefSeq" id="WP_213891501.1">
    <property type="nucleotide sequence ID" value="NZ_JAGFNU010000031.1"/>
</dbReference>
<dbReference type="GO" id="GO:0016787">
    <property type="term" value="F:hydrolase activity"/>
    <property type="evidence" value="ECO:0007669"/>
    <property type="project" value="UniProtKB-KW"/>
</dbReference>
<dbReference type="SUPFAM" id="SSF56601">
    <property type="entry name" value="beta-lactamase/transpeptidase-like"/>
    <property type="match status" value="1"/>
</dbReference>
<organism evidence="2 3">
    <name type="scientific">Pseudohalocynthiibacter aestuariivivens</name>
    <dbReference type="NCBI Taxonomy" id="1591409"/>
    <lineage>
        <taxon>Bacteria</taxon>
        <taxon>Pseudomonadati</taxon>
        <taxon>Pseudomonadota</taxon>
        <taxon>Alphaproteobacteria</taxon>
        <taxon>Rhodobacterales</taxon>
        <taxon>Paracoccaceae</taxon>
        <taxon>Pseudohalocynthiibacter</taxon>
    </lineage>
</organism>
<proteinExistence type="predicted"/>
<evidence type="ECO:0000313" key="2">
    <source>
        <dbReference type="EMBL" id="MFB9231796.1"/>
    </source>
</evidence>
<accession>A0ABV5JFZ8</accession>
<feature type="domain" description="Beta-lactamase-related" evidence="1">
    <location>
        <begin position="100"/>
        <end position="381"/>
    </location>
</feature>
<reference evidence="2 3" key="1">
    <citation type="submission" date="2024-09" db="EMBL/GenBank/DDBJ databases">
        <authorList>
            <person name="Sun Q."/>
            <person name="Mori K."/>
        </authorList>
    </citation>
    <scope>NUCLEOTIDE SEQUENCE [LARGE SCALE GENOMIC DNA]</scope>
    <source>
        <strain evidence="2 3">CECT 8726</strain>
    </source>
</reference>
<protein>
    <submittedName>
        <fullName evidence="2">Serine hydrolase domain-containing protein</fullName>
        <ecNumber evidence="2">3.-.-.-</ecNumber>
    </submittedName>
</protein>
<keyword evidence="2" id="KW-0378">Hydrolase</keyword>
<evidence type="ECO:0000313" key="3">
    <source>
        <dbReference type="Proteomes" id="UP001589683"/>
    </source>
</evidence>
<dbReference type="PANTHER" id="PTHR43283">
    <property type="entry name" value="BETA-LACTAMASE-RELATED"/>
    <property type="match status" value="1"/>
</dbReference>
<dbReference type="Pfam" id="PF00144">
    <property type="entry name" value="Beta-lactamase"/>
    <property type="match status" value="1"/>
</dbReference>
<dbReference type="EMBL" id="JBHMEA010000029">
    <property type="protein sequence ID" value="MFB9231796.1"/>
    <property type="molecule type" value="Genomic_DNA"/>
</dbReference>
<dbReference type="Gene3D" id="3.40.710.10">
    <property type="entry name" value="DD-peptidase/beta-lactamase superfamily"/>
    <property type="match status" value="1"/>
</dbReference>
<name>A0ABV5JFZ8_9RHOB</name>
<evidence type="ECO:0000259" key="1">
    <source>
        <dbReference type="Pfam" id="PF00144"/>
    </source>
</evidence>
<dbReference type="PANTHER" id="PTHR43283:SF7">
    <property type="entry name" value="BETA-LACTAMASE-RELATED DOMAIN-CONTAINING PROTEIN"/>
    <property type="match status" value="1"/>
</dbReference>
<dbReference type="EC" id="3.-.-.-" evidence="2"/>
<gene>
    <name evidence="2" type="ORF">ACFFUT_08360</name>
</gene>
<dbReference type="InterPro" id="IPR050789">
    <property type="entry name" value="Diverse_Enzym_Activities"/>
</dbReference>
<sequence>MNNGNIIRPKTARELGIMQGFPPPPEKRPSLENWDLAPFNRWTFLNIRSLFPTVEVRRGLQEASEFEKSLIDLSNMKFTNFAGNEKGFDSFLEETYTDGMLVYAKGKLIFEHYANDMHPETPHLSQSVAKTIVGAVAGILLENGTLERHALLKTYVPELAVCGYGDATLDHVLSMQAGVQFTEDYGLPHSDMTRVDVACGWRPALAGSKYESIRDIILTLPKVREHGEVFDYRSIETDVIAWVLERVSGESLPNLVSRLIWQSMGAERDGFFTVDRHGTALADGGFNATLRDYARFGRLILDSGKTGAPDIVPLSWVKDCQKGDAEKFHAPYINVTPNGAYKNKWWIRDVDRGDIAARGVFGQMIYVDRENDYLVVKLSSWPDYVIPEYTIDTFLAIDAIRNLINSPV</sequence>
<dbReference type="Proteomes" id="UP001589683">
    <property type="component" value="Unassembled WGS sequence"/>
</dbReference>